<protein>
    <submittedName>
        <fullName evidence="2">Uncharacterized protein</fullName>
    </submittedName>
</protein>
<organism evidence="2 3">
    <name type="scientific">Stenotrophomonas lacuserhaii</name>
    <dbReference type="NCBI Taxonomy" id="2760084"/>
    <lineage>
        <taxon>Bacteria</taxon>
        <taxon>Pseudomonadati</taxon>
        <taxon>Pseudomonadota</taxon>
        <taxon>Gammaproteobacteria</taxon>
        <taxon>Lysobacterales</taxon>
        <taxon>Lysobacteraceae</taxon>
        <taxon>Stenotrophomonas</taxon>
    </lineage>
</organism>
<proteinExistence type="predicted"/>
<feature type="region of interest" description="Disordered" evidence="1">
    <location>
        <begin position="13"/>
        <end position="37"/>
    </location>
</feature>
<feature type="compositionally biased region" description="Basic and acidic residues" evidence="1">
    <location>
        <begin position="28"/>
        <end position="37"/>
    </location>
</feature>
<sequence>MHIECQGTRLTVAGLPDQGNDAPPQTRLDIEKDGQRRTLDKPAEMTDYTAVGLACVQDKDNTPYFVVQYGELPFGCQFCEWFYLYDADGKQLTHSNPPLRGEAPSQEPNNDEYEQWLAKLGVTHPEVTYFKP</sequence>
<name>A0A8X8K3I4_9GAMM</name>
<accession>A0A8X8K3I4</accession>
<dbReference type="Proteomes" id="UP000636938">
    <property type="component" value="Unassembled WGS sequence"/>
</dbReference>
<reference evidence="2 3" key="1">
    <citation type="submission" date="2020-08" db="EMBL/GenBank/DDBJ databases">
        <title>A Genomic Blueprint of the Chicken Gut Microbiome.</title>
        <authorList>
            <person name="Gilroy R."/>
            <person name="Ravi A."/>
            <person name="Getino M."/>
            <person name="Pursley I."/>
            <person name="Horton D.L."/>
            <person name="Alikhan N.-F."/>
            <person name="Baker D."/>
            <person name="Gharbi K."/>
            <person name="Hall N."/>
            <person name="Watson M."/>
            <person name="Adriaenssens E.M."/>
            <person name="Foster-Nyarko E."/>
            <person name="Jarju S."/>
            <person name="Secka A."/>
            <person name="Antonio M."/>
            <person name="Oren A."/>
            <person name="Chaudhuri R."/>
            <person name="La Ragione R.M."/>
            <person name="Hildebrand F."/>
            <person name="Pallen M.J."/>
        </authorList>
    </citation>
    <scope>NUCLEOTIDE SEQUENCE [LARGE SCALE GENOMIC DNA]</scope>
    <source>
        <strain evidence="2 3">Sa5BUN4</strain>
    </source>
</reference>
<dbReference type="EMBL" id="JACSQS010000013">
    <property type="protein sequence ID" value="MBD7955075.1"/>
    <property type="molecule type" value="Genomic_DNA"/>
</dbReference>
<evidence type="ECO:0000313" key="3">
    <source>
        <dbReference type="Proteomes" id="UP000636938"/>
    </source>
</evidence>
<evidence type="ECO:0000313" key="2">
    <source>
        <dbReference type="EMBL" id="MBD7955075.1"/>
    </source>
</evidence>
<keyword evidence="3" id="KW-1185">Reference proteome</keyword>
<dbReference type="RefSeq" id="WP_101099271.1">
    <property type="nucleotide sequence ID" value="NZ_JACSQS010000013.1"/>
</dbReference>
<evidence type="ECO:0000256" key="1">
    <source>
        <dbReference type="SAM" id="MobiDB-lite"/>
    </source>
</evidence>
<gene>
    <name evidence="2" type="ORF">H9654_12780</name>
</gene>
<comment type="caution">
    <text evidence="2">The sequence shown here is derived from an EMBL/GenBank/DDBJ whole genome shotgun (WGS) entry which is preliminary data.</text>
</comment>
<dbReference type="AlphaFoldDB" id="A0A8X8K3I4"/>